<dbReference type="GO" id="GO:0016787">
    <property type="term" value="F:hydrolase activity"/>
    <property type="evidence" value="ECO:0007669"/>
    <property type="project" value="UniProtKB-KW"/>
</dbReference>
<proteinExistence type="inferred from homology"/>
<feature type="domain" description="Nudix hydrolase" evidence="4">
    <location>
        <begin position="1"/>
        <end position="142"/>
    </location>
</feature>
<dbReference type="AlphaFoldDB" id="A0A934PA39"/>
<protein>
    <submittedName>
        <fullName evidence="5">NUDIX hydrolase</fullName>
    </submittedName>
</protein>
<evidence type="ECO:0000259" key="4">
    <source>
        <dbReference type="PROSITE" id="PS51462"/>
    </source>
</evidence>
<gene>
    <name evidence="5" type="ORF">JHK64_03210</name>
</gene>
<accession>A0A934PA39</accession>
<dbReference type="PANTHER" id="PTHR43046">
    <property type="entry name" value="GDP-MANNOSE MANNOSYL HYDROLASE"/>
    <property type="match status" value="1"/>
</dbReference>
<comment type="cofactor">
    <cofactor evidence="1">
        <name>Mg(2+)</name>
        <dbReference type="ChEBI" id="CHEBI:18420"/>
    </cofactor>
</comment>
<organism evidence="5 6">
    <name type="scientific">Streptococcus zalophi</name>
    <dbReference type="NCBI Taxonomy" id="640031"/>
    <lineage>
        <taxon>Bacteria</taxon>
        <taxon>Bacillati</taxon>
        <taxon>Bacillota</taxon>
        <taxon>Bacilli</taxon>
        <taxon>Lactobacillales</taxon>
        <taxon>Streptococcaceae</taxon>
        <taxon>Streptococcus</taxon>
    </lineage>
</organism>
<dbReference type="InterPro" id="IPR015797">
    <property type="entry name" value="NUDIX_hydrolase-like_dom_sf"/>
</dbReference>
<name>A0A934PA39_9STRE</name>
<dbReference type="Proteomes" id="UP000644875">
    <property type="component" value="Unassembled WGS sequence"/>
</dbReference>
<dbReference type="Gene3D" id="3.90.79.10">
    <property type="entry name" value="Nucleoside Triphosphate Pyrophosphohydrolase"/>
    <property type="match status" value="1"/>
</dbReference>
<dbReference type="RefSeq" id="WP_199567567.1">
    <property type="nucleotide sequence ID" value="NZ_JAENBP010000003.1"/>
</dbReference>
<dbReference type="Pfam" id="PF00293">
    <property type="entry name" value="NUDIX"/>
    <property type="match status" value="1"/>
</dbReference>
<evidence type="ECO:0000256" key="1">
    <source>
        <dbReference type="ARBA" id="ARBA00001946"/>
    </source>
</evidence>
<dbReference type="CDD" id="cd04688">
    <property type="entry name" value="NUDIX_Hydrolase"/>
    <property type="match status" value="1"/>
</dbReference>
<dbReference type="PROSITE" id="PS51462">
    <property type="entry name" value="NUDIX"/>
    <property type="match status" value="1"/>
</dbReference>
<keyword evidence="6" id="KW-1185">Reference proteome</keyword>
<comment type="similarity">
    <text evidence="3">Belongs to the Nudix hydrolase family.</text>
</comment>
<dbReference type="InterPro" id="IPR000086">
    <property type="entry name" value="NUDIX_hydrolase_dom"/>
</dbReference>
<evidence type="ECO:0000256" key="2">
    <source>
        <dbReference type="ARBA" id="ARBA00022801"/>
    </source>
</evidence>
<dbReference type="PANTHER" id="PTHR43046:SF14">
    <property type="entry name" value="MUTT_NUDIX FAMILY PROTEIN"/>
    <property type="match status" value="1"/>
</dbReference>
<dbReference type="PRINTS" id="PR00502">
    <property type="entry name" value="NUDIXFAMILY"/>
</dbReference>
<dbReference type="EMBL" id="JAENBP010000003">
    <property type="protein sequence ID" value="MBJ8349641.1"/>
    <property type="molecule type" value="Genomic_DNA"/>
</dbReference>
<reference evidence="5 6" key="1">
    <citation type="journal article" date="2021" name="Int. J. Syst. Evol. Microbiol.">
        <title>Streptococcus vicugnae sp. nov., isolated from faeces of alpacas (Vicugna pacos) and cattle (Bos taurus), Streptococcus zalophi sp. nov., and Streptococcus pacificus sp. nov., isolated from respiratory tract of California sea lions (Zalophus californianus).</title>
        <authorList>
            <person name="Volokhov D.V."/>
            <person name="Zagorodnyaya T.A."/>
            <person name="Shen Z."/>
            <person name="Blom J."/>
            <person name="Furtak V.A."/>
            <person name="Eisenberg T."/>
            <person name="Fan P."/>
            <person name="Jeong K.C."/>
            <person name="Gao Y."/>
            <person name="Zhang S."/>
            <person name="Amselle M."/>
        </authorList>
    </citation>
    <scope>NUCLEOTIDE SEQUENCE [LARGE SCALE GENOMIC DNA]</scope>
    <source>
        <strain evidence="6">CSL7508-lung</strain>
    </source>
</reference>
<sequence>MANNDFRHERNKTVFGVRGSAIIIENNQLLTYYNEEKKTYYLPGGAIEIGESTKEAIKREVMEELGIACQVSDLLFVVENEFSLSKKNFHNIEFHYAVTLLESAPNDIFEDGNLPIKWLAINDLASYNLNPGFLKEALLHPQTTLQHIVNLNKKQ</sequence>
<dbReference type="PROSITE" id="PS00893">
    <property type="entry name" value="NUDIX_BOX"/>
    <property type="match status" value="1"/>
</dbReference>
<keyword evidence="2 3" id="KW-0378">Hydrolase</keyword>
<comment type="caution">
    <text evidence="5">The sequence shown here is derived from an EMBL/GenBank/DDBJ whole genome shotgun (WGS) entry which is preliminary data.</text>
</comment>
<dbReference type="InterPro" id="IPR020084">
    <property type="entry name" value="NUDIX_hydrolase_CS"/>
</dbReference>
<evidence type="ECO:0000256" key="3">
    <source>
        <dbReference type="RuleBase" id="RU003476"/>
    </source>
</evidence>
<dbReference type="SUPFAM" id="SSF55811">
    <property type="entry name" value="Nudix"/>
    <property type="match status" value="1"/>
</dbReference>
<evidence type="ECO:0000313" key="5">
    <source>
        <dbReference type="EMBL" id="MBJ8349641.1"/>
    </source>
</evidence>
<dbReference type="InterPro" id="IPR020476">
    <property type="entry name" value="Nudix_hydrolase"/>
</dbReference>
<evidence type="ECO:0000313" key="6">
    <source>
        <dbReference type="Proteomes" id="UP000644875"/>
    </source>
</evidence>